<accession>A0A8H7R4N2</accession>
<reference evidence="1" key="1">
    <citation type="submission" date="2020-12" db="EMBL/GenBank/DDBJ databases">
        <title>Metabolic potential, ecology and presence of endohyphal bacteria is reflected in genomic diversity of Mucoromycotina.</title>
        <authorList>
            <person name="Muszewska A."/>
            <person name="Okrasinska A."/>
            <person name="Steczkiewicz K."/>
            <person name="Drgas O."/>
            <person name="Orlowska M."/>
            <person name="Perlinska-Lenart U."/>
            <person name="Aleksandrzak-Piekarczyk T."/>
            <person name="Szatraj K."/>
            <person name="Zielenkiewicz U."/>
            <person name="Pilsyk S."/>
            <person name="Malc E."/>
            <person name="Mieczkowski P."/>
            <person name="Kruszewska J.S."/>
            <person name="Biernat P."/>
            <person name="Pawlowska J."/>
        </authorList>
    </citation>
    <scope>NUCLEOTIDE SEQUENCE</scope>
    <source>
        <strain evidence="1">CBS 226.32</strain>
    </source>
</reference>
<organism evidence="1 2">
    <name type="scientific">Mucor plumbeus</name>
    <dbReference type="NCBI Taxonomy" id="97098"/>
    <lineage>
        <taxon>Eukaryota</taxon>
        <taxon>Fungi</taxon>
        <taxon>Fungi incertae sedis</taxon>
        <taxon>Mucoromycota</taxon>
        <taxon>Mucoromycotina</taxon>
        <taxon>Mucoromycetes</taxon>
        <taxon>Mucorales</taxon>
        <taxon>Mucorineae</taxon>
        <taxon>Mucoraceae</taxon>
        <taxon>Mucor</taxon>
    </lineage>
</organism>
<protein>
    <submittedName>
        <fullName evidence="1">Uncharacterized protein</fullName>
    </submittedName>
</protein>
<dbReference type="OrthoDB" id="2260848at2759"/>
<dbReference type="EMBL" id="JAEPRC010000207">
    <property type="protein sequence ID" value="KAG2204168.1"/>
    <property type="molecule type" value="Genomic_DNA"/>
</dbReference>
<name>A0A8H7R4N2_9FUNG</name>
<sequence>MKSLGTRTKPTSVSFPIIKFLSLVPSSNNFNRTASPDQLKLEELSPANTHHGLSAVSFVKNVMAENVKYLKTYKESRRATTYQRHFTQKSGIFTKICQILASTGIHYSDCDHTALKEQKMLEKSSAKWNNEHKNSIKWKQINEDKGCTFYLKADRTSLKIATKPQGDGTIDISYYTKHTLGKYCPKHENEKEASLFYDSLLEDQKPSEISLFVIPKYFLILH</sequence>
<keyword evidence="2" id="KW-1185">Reference proteome</keyword>
<dbReference type="AlphaFoldDB" id="A0A8H7R4N2"/>
<comment type="caution">
    <text evidence="1">The sequence shown here is derived from an EMBL/GenBank/DDBJ whole genome shotgun (WGS) entry which is preliminary data.</text>
</comment>
<evidence type="ECO:0000313" key="1">
    <source>
        <dbReference type="EMBL" id="KAG2204168.1"/>
    </source>
</evidence>
<proteinExistence type="predicted"/>
<gene>
    <name evidence="1" type="ORF">INT46_010279</name>
</gene>
<evidence type="ECO:0000313" key="2">
    <source>
        <dbReference type="Proteomes" id="UP000650833"/>
    </source>
</evidence>
<dbReference type="Proteomes" id="UP000650833">
    <property type="component" value="Unassembled WGS sequence"/>
</dbReference>